<evidence type="ECO:0000313" key="3">
    <source>
        <dbReference type="Proteomes" id="UP000695022"/>
    </source>
</evidence>
<dbReference type="GeneID" id="106818282"/>
<feature type="domain" description="PDZ" evidence="2">
    <location>
        <begin position="17"/>
        <end position="69"/>
    </location>
</feature>
<dbReference type="Gene3D" id="2.30.42.10">
    <property type="match status" value="1"/>
</dbReference>
<dbReference type="RefSeq" id="XP_014678489.1">
    <property type="nucleotide sequence ID" value="XM_014823003.1"/>
</dbReference>
<sequence>MCAAAAHVGCHAATLKSAAEADVMYGRVVFPHCVLQVNGQDLTKATHEEAVEAFRTAAEPIIVEVLRRVSKQPKSTNSNGGSPTSGGGGDSSGKPSRSSSQISVAVQTEGMADRRAPTPPPALCSYSSGLCIPESRQPVSFIGNEMLTDIELEAGFGHTNRRFLRGWRSIRDGYDRDLFRNSS</sequence>
<accession>A0ABM1F218</accession>
<dbReference type="Proteomes" id="UP000695022">
    <property type="component" value="Unplaced"/>
</dbReference>
<dbReference type="InterPro" id="IPR051971">
    <property type="entry name" value="E3_ubiquitin-PDZ_ligase"/>
</dbReference>
<proteinExistence type="predicted"/>
<evidence type="ECO:0000259" key="2">
    <source>
        <dbReference type="PROSITE" id="PS50106"/>
    </source>
</evidence>
<dbReference type="PANTHER" id="PTHR15545:SF8">
    <property type="entry name" value="SLO-INTERACTING PROTEIN 1"/>
    <property type="match status" value="1"/>
</dbReference>
<gene>
    <name evidence="4" type="primary">LOC106818282</name>
</gene>
<dbReference type="InterPro" id="IPR036034">
    <property type="entry name" value="PDZ_sf"/>
</dbReference>
<feature type="non-terminal residue" evidence="4">
    <location>
        <position position="183"/>
    </location>
</feature>
<feature type="region of interest" description="Disordered" evidence="1">
    <location>
        <begin position="68"/>
        <end position="119"/>
    </location>
</feature>
<keyword evidence="3" id="KW-1185">Reference proteome</keyword>
<dbReference type="SUPFAM" id="SSF50156">
    <property type="entry name" value="PDZ domain-like"/>
    <property type="match status" value="1"/>
</dbReference>
<evidence type="ECO:0000313" key="4">
    <source>
        <dbReference type="RefSeq" id="XP_014678489.1"/>
    </source>
</evidence>
<protein>
    <submittedName>
        <fullName evidence="4">Uncharacterized protein LOC106818282</fullName>
    </submittedName>
</protein>
<organism evidence="3 4">
    <name type="scientific">Priapulus caudatus</name>
    <name type="common">Priapulid worm</name>
    <dbReference type="NCBI Taxonomy" id="37621"/>
    <lineage>
        <taxon>Eukaryota</taxon>
        <taxon>Metazoa</taxon>
        <taxon>Ecdysozoa</taxon>
        <taxon>Scalidophora</taxon>
        <taxon>Priapulida</taxon>
        <taxon>Priapulimorpha</taxon>
        <taxon>Priapulimorphida</taxon>
        <taxon>Priapulidae</taxon>
        <taxon>Priapulus</taxon>
    </lineage>
</organism>
<evidence type="ECO:0000256" key="1">
    <source>
        <dbReference type="SAM" id="MobiDB-lite"/>
    </source>
</evidence>
<reference evidence="4" key="1">
    <citation type="submission" date="2025-08" db="UniProtKB">
        <authorList>
            <consortium name="RefSeq"/>
        </authorList>
    </citation>
    <scope>IDENTIFICATION</scope>
</reference>
<dbReference type="PANTHER" id="PTHR15545">
    <property type="entry name" value="PDZ DOMAIN CONTAINING RING FINGER PROTEIN 3, 4"/>
    <property type="match status" value="1"/>
</dbReference>
<dbReference type="InterPro" id="IPR001478">
    <property type="entry name" value="PDZ"/>
</dbReference>
<dbReference type="PROSITE" id="PS50106">
    <property type="entry name" value="PDZ"/>
    <property type="match status" value="1"/>
</dbReference>
<name>A0ABM1F218_PRICU</name>